<proteinExistence type="predicted"/>
<dbReference type="EMBL" id="AYRZ02000007">
    <property type="protein sequence ID" value="PHT76247.1"/>
    <property type="molecule type" value="Genomic_DNA"/>
</dbReference>
<dbReference type="SUPFAM" id="SSF54631">
    <property type="entry name" value="CBS-domain pair"/>
    <property type="match status" value="1"/>
</dbReference>
<accession>A0A2G2Z2K7</accession>
<feature type="compositionally biased region" description="Basic and acidic residues" evidence="1">
    <location>
        <begin position="60"/>
        <end position="76"/>
    </location>
</feature>
<dbReference type="InterPro" id="IPR046342">
    <property type="entry name" value="CBS_dom_sf"/>
</dbReference>
<evidence type="ECO:0000313" key="2">
    <source>
        <dbReference type="EMBL" id="PHT76247.1"/>
    </source>
</evidence>
<protein>
    <submittedName>
        <fullName evidence="2">Uncharacterized protein</fullName>
    </submittedName>
</protein>
<feature type="compositionally biased region" description="Low complexity" evidence="1">
    <location>
        <begin position="265"/>
        <end position="275"/>
    </location>
</feature>
<gene>
    <name evidence="2" type="ORF">T459_19769</name>
</gene>
<evidence type="ECO:0000313" key="3">
    <source>
        <dbReference type="Proteomes" id="UP000222542"/>
    </source>
</evidence>
<feature type="region of interest" description="Disordered" evidence="1">
    <location>
        <begin position="41"/>
        <end position="90"/>
    </location>
</feature>
<dbReference type="Gramene" id="PHT76247">
    <property type="protein sequence ID" value="PHT76247"/>
    <property type="gene ID" value="T459_19769"/>
</dbReference>
<reference evidence="2 3" key="2">
    <citation type="journal article" date="2017" name="Genome Biol.">
        <title>New reference genome sequences of hot pepper reveal the massive evolution of plant disease-resistance genes by retroduplication.</title>
        <authorList>
            <person name="Kim S."/>
            <person name="Park J."/>
            <person name="Yeom S.I."/>
            <person name="Kim Y.M."/>
            <person name="Seo E."/>
            <person name="Kim K.T."/>
            <person name="Kim M.S."/>
            <person name="Lee J.M."/>
            <person name="Cheong K."/>
            <person name="Shin H.S."/>
            <person name="Kim S.B."/>
            <person name="Han K."/>
            <person name="Lee J."/>
            <person name="Park M."/>
            <person name="Lee H.A."/>
            <person name="Lee H.Y."/>
            <person name="Lee Y."/>
            <person name="Oh S."/>
            <person name="Lee J.H."/>
            <person name="Choi E."/>
            <person name="Choi E."/>
            <person name="Lee S.E."/>
            <person name="Jeon J."/>
            <person name="Kim H."/>
            <person name="Choi G."/>
            <person name="Song H."/>
            <person name="Lee J."/>
            <person name="Lee S.C."/>
            <person name="Kwon J.K."/>
            <person name="Lee H.Y."/>
            <person name="Koo N."/>
            <person name="Hong Y."/>
            <person name="Kim R.W."/>
            <person name="Kang W.H."/>
            <person name="Huh J.H."/>
            <person name="Kang B.C."/>
            <person name="Yang T.J."/>
            <person name="Lee Y.H."/>
            <person name="Bennetzen J.L."/>
            <person name="Choi D."/>
        </authorList>
    </citation>
    <scope>NUCLEOTIDE SEQUENCE [LARGE SCALE GENOMIC DNA]</scope>
    <source>
        <strain evidence="3">cv. CM334</strain>
    </source>
</reference>
<reference evidence="2 3" key="1">
    <citation type="journal article" date="2014" name="Nat. Genet.">
        <title>Genome sequence of the hot pepper provides insights into the evolution of pungency in Capsicum species.</title>
        <authorList>
            <person name="Kim S."/>
            <person name="Park M."/>
            <person name="Yeom S.I."/>
            <person name="Kim Y.M."/>
            <person name="Lee J.M."/>
            <person name="Lee H.A."/>
            <person name="Seo E."/>
            <person name="Choi J."/>
            <person name="Cheong K."/>
            <person name="Kim K.T."/>
            <person name="Jung K."/>
            <person name="Lee G.W."/>
            <person name="Oh S.K."/>
            <person name="Bae C."/>
            <person name="Kim S.B."/>
            <person name="Lee H.Y."/>
            <person name="Kim S.Y."/>
            <person name="Kim M.S."/>
            <person name="Kang B.C."/>
            <person name="Jo Y.D."/>
            <person name="Yang H.B."/>
            <person name="Jeong H.J."/>
            <person name="Kang W.H."/>
            <person name="Kwon J.K."/>
            <person name="Shin C."/>
            <person name="Lim J.Y."/>
            <person name="Park J.H."/>
            <person name="Huh J.H."/>
            <person name="Kim J.S."/>
            <person name="Kim B.D."/>
            <person name="Cohen O."/>
            <person name="Paran I."/>
            <person name="Suh M.C."/>
            <person name="Lee S.B."/>
            <person name="Kim Y.K."/>
            <person name="Shin Y."/>
            <person name="Noh S.J."/>
            <person name="Park J."/>
            <person name="Seo Y.S."/>
            <person name="Kwon S.Y."/>
            <person name="Kim H.A."/>
            <person name="Park J.M."/>
            <person name="Kim H.J."/>
            <person name="Choi S.B."/>
            <person name="Bosland P.W."/>
            <person name="Reeves G."/>
            <person name="Jo S.H."/>
            <person name="Lee B.W."/>
            <person name="Cho H.T."/>
            <person name="Choi H.S."/>
            <person name="Lee M.S."/>
            <person name="Yu Y."/>
            <person name="Do Choi Y."/>
            <person name="Park B.S."/>
            <person name="van Deynze A."/>
            <person name="Ashrafi H."/>
            <person name="Hill T."/>
            <person name="Kim W.T."/>
            <person name="Pai H.S."/>
            <person name="Ahn H.K."/>
            <person name="Yeam I."/>
            <person name="Giovannoni J.J."/>
            <person name="Rose J.K."/>
            <person name="Sorensen I."/>
            <person name="Lee S.J."/>
            <person name="Kim R.W."/>
            <person name="Choi I.Y."/>
            <person name="Choi B.S."/>
            <person name="Lim J.S."/>
            <person name="Lee Y.H."/>
            <person name="Choi D."/>
        </authorList>
    </citation>
    <scope>NUCLEOTIDE SEQUENCE [LARGE SCALE GENOMIC DNA]</scope>
    <source>
        <strain evidence="3">cv. CM334</strain>
    </source>
</reference>
<sequence length="339" mass="37319">MEDSLSLLSLRTPMPRPVTTIAIKNSSTPLMRRINPNLTKNVPVMMDSDPVPSLGNSNAHDADKAEPNRDNQEKSTENASMKGKRPMMGSNLQSRIVGKEDDLEQIKVATQDFEPYGPDVGNKKDPPLRPMVYPESESSVEKLMTRGVPTGTRKISFTGDHTGVLVPTNLPYSPINTTWKAHTEQTVVAVVDDDKRLIGKISSSTLVYYDEDVAAAIMTFSSCDLMVYIDCGGPPEDLIGLVKMRLQEKKLSLMMELMDEKFPVSSSSSSASSGSSDDESRLRKNVLGRSSTRRSEAITCYPRCSLVVVLIQPLAHRASSIWVIDKDHNLVGVITFKES</sequence>
<feature type="region of interest" description="Disordered" evidence="1">
    <location>
        <begin position="264"/>
        <end position="288"/>
    </location>
</feature>
<dbReference type="STRING" id="4072.A0A2G2Z2K7"/>
<organism evidence="2 3">
    <name type="scientific">Capsicum annuum</name>
    <name type="common">Capsicum pepper</name>
    <dbReference type="NCBI Taxonomy" id="4072"/>
    <lineage>
        <taxon>Eukaryota</taxon>
        <taxon>Viridiplantae</taxon>
        <taxon>Streptophyta</taxon>
        <taxon>Embryophyta</taxon>
        <taxon>Tracheophyta</taxon>
        <taxon>Spermatophyta</taxon>
        <taxon>Magnoliopsida</taxon>
        <taxon>eudicotyledons</taxon>
        <taxon>Gunneridae</taxon>
        <taxon>Pentapetalae</taxon>
        <taxon>asterids</taxon>
        <taxon>lamiids</taxon>
        <taxon>Solanales</taxon>
        <taxon>Solanaceae</taxon>
        <taxon>Solanoideae</taxon>
        <taxon>Capsiceae</taxon>
        <taxon>Capsicum</taxon>
    </lineage>
</organism>
<keyword evidence="3" id="KW-1185">Reference proteome</keyword>
<feature type="region of interest" description="Disordered" evidence="1">
    <location>
        <begin position="113"/>
        <end position="140"/>
    </location>
</feature>
<dbReference type="AlphaFoldDB" id="A0A2G2Z2K7"/>
<comment type="caution">
    <text evidence="2">The sequence shown here is derived from an EMBL/GenBank/DDBJ whole genome shotgun (WGS) entry which is preliminary data.</text>
</comment>
<dbReference type="Proteomes" id="UP000222542">
    <property type="component" value="Unassembled WGS sequence"/>
</dbReference>
<evidence type="ECO:0000256" key="1">
    <source>
        <dbReference type="SAM" id="MobiDB-lite"/>
    </source>
</evidence>
<name>A0A2G2Z2K7_CAPAN</name>